<protein>
    <recommendedName>
        <fullName evidence="3">Lipoprotein</fullName>
    </recommendedName>
</protein>
<dbReference type="PROSITE" id="PS51257">
    <property type="entry name" value="PROKAR_LIPOPROTEIN"/>
    <property type="match status" value="1"/>
</dbReference>
<keyword evidence="2" id="KW-1185">Reference proteome</keyword>
<gene>
    <name evidence="1" type="ORF">TEU_02390</name>
</gene>
<dbReference type="AlphaFoldDB" id="A0A097QS23"/>
<evidence type="ECO:0000313" key="1">
    <source>
        <dbReference type="EMBL" id="AIU69281.1"/>
    </source>
</evidence>
<dbReference type="STRING" id="1505907.TEU_02390"/>
<name>A0A097QS23_9EURY</name>
<sequence>MKWWVLILLTVLALGCISPTYSKGDMVPYWHSIKSFSAEETIKIGNQTFESYVNFTKPDEISRADYINGSLIQKVVIKNGIEKIVTSNGTFTLNATIYDVNALDPFAAILNNLDSFNVTMGGNTLILKPKKPGMPAYEVELNGKLPKKITIKQDGLVVVVEYRKITTKA</sequence>
<dbReference type="Proteomes" id="UP000029980">
    <property type="component" value="Chromosome"/>
</dbReference>
<dbReference type="OrthoDB" id="94481at2157"/>
<accession>A0A097QS23</accession>
<dbReference type="EMBL" id="CP008887">
    <property type="protein sequence ID" value="AIU69281.1"/>
    <property type="molecule type" value="Genomic_DNA"/>
</dbReference>
<reference evidence="1 2" key="1">
    <citation type="journal article" date="2015" name="Int. J. Syst. Evol. Microbiol.">
        <title>Thermococcus eurythermalis sp. nov., a conditional piezophilic hyperthermophilic archaeon with a wide temperature range isolated from an oil-immersed chimney in the Guaymas Basin.</title>
        <authorList>
            <person name="Zhao W."/>
            <person name="Zeng X."/>
            <person name="Xiao X."/>
        </authorList>
    </citation>
    <scope>NUCLEOTIDE SEQUENCE [LARGE SCALE GENOMIC DNA]</scope>
    <source>
        <strain evidence="1 2">A501</strain>
    </source>
</reference>
<organism evidence="1 2">
    <name type="scientific">Thermococcus eurythermalis</name>
    <dbReference type="NCBI Taxonomy" id="1505907"/>
    <lineage>
        <taxon>Archaea</taxon>
        <taxon>Methanobacteriati</taxon>
        <taxon>Methanobacteriota</taxon>
        <taxon>Thermococci</taxon>
        <taxon>Thermococcales</taxon>
        <taxon>Thermococcaceae</taxon>
        <taxon>Thermococcus</taxon>
    </lineage>
</organism>
<proteinExistence type="predicted"/>
<dbReference type="HOGENOM" id="CLU_1575025_0_0_2"/>
<evidence type="ECO:0000313" key="2">
    <source>
        <dbReference type="Proteomes" id="UP000029980"/>
    </source>
</evidence>
<dbReference type="KEGG" id="teu:TEU_02390"/>
<evidence type="ECO:0008006" key="3">
    <source>
        <dbReference type="Google" id="ProtNLM"/>
    </source>
</evidence>